<dbReference type="InterPro" id="IPR006683">
    <property type="entry name" value="Thioestr_dom"/>
</dbReference>
<reference evidence="2 3" key="1">
    <citation type="submission" date="2016-07" db="EMBL/GenBank/DDBJ databases">
        <title>Pervasive Adenine N6-methylation of Active Genes in Fungi.</title>
        <authorList>
            <consortium name="DOE Joint Genome Institute"/>
            <person name="Mondo S.J."/>
            <person name="Dannebaum R.O."/>
            <person name="Kuo R.C."/>
            <person name="Labutti K."/>
            <person name="Haridas S."/>
            <person name="Kuo A."/>
            <person name="Salamov A."/>
            <person name="Ahrendt S.R."/>
            <person name="Lipzen A."/>
            <person name="Sullivan W."/>
            <person name="Andreopoulos W.B."/>
            <person name="Clum A."/>
            <person name="Lindquist E."/>
            <person name="Daum C."/>
            <person name="Ramamoorthy G.K."/>
            <person name="Gryganskyi A."/>
            <person name="Culley D."/>
            <person name="Magnuson J.K."/>
            <person name="James T.Y."/>
            <person name="O'Malley M.A."/>
            <person name="Stajich J.E."/>
            <person name="Spatafora J.W."/>
            <person name="Visel A."/>
            <person name="Grigoriev I.V."/>
        </authorList>
    </citation>
    <scope>NUCLEOTIDE SEQUENCE [LARGE SCALE GENOMIC DNA]</scope>
    <source>
        <strain evidence="2 3">ATCC 12442</strain>
    </source>
</reference>
<name>A0A1Y1VZS5_9FUNG</name>
<comment type="caution">
    <text evidence="2">The sequence shown here is derived from an EMBL/GenBank/DDBJ whole genome shotgun (WGS) entry which is preliminary data.</text>
</comment>
<dbReference type="InterPro" id="IPR029069">
    <property type="entry name" value="HotDog_dom_sf"/>
</dbReference>
<dbReference type="PANTHER" id="PTHR47260">
    <property type="entry name" value="UPF0644 PROTEIN PB2B4.06"/>
    <property type="match status" value="1"/>
</dbReference>
<dbReference type="Proteomes" id="UP000193922">
    <property type="component" value="Unassembled WGS sequence"/>
</dbReference>
<evidence type="ECO:0000313" key="2">
    <source>
        <dbReference type="EMBL" id="ORX66354.1"/>
    </source>
</evidence>
<accession>A0A1Y1VZS5</accession>
<dbReference type="InterPro" id="IPR052061">
    <property type="entry name" value="PTE-AB_protein"/>
</dbReference>
<protein>
    <recommendedName>
        <fullName evidence="1">Thioesterase domain-containing protein</fullName>
    </recommendedName>
</protein>
<feature type="domain" description="Thioesterase" evidence="1">
    <location>
        <begin position="108"/>
        <end position="182"/>
    </location>
</feature>
<evidence type="ECO:0000313" key="3">
    <source>
        <dbReference type="Proteomes" id="UP000193922"/>
    </source>
</evidence>
<dbReference type="EMBL" id="MCFD01000016">
    <property type="protein sequence ID" value="ORX66354.1"/>
    <property type="molecule type" value="Genomic_DNA"/>
</dbReference>
<keyword evidence="3" id="KW-1185">Reference proteome</keyword>
<gene>
    <name evidence="2" type="ORF">DL89DRAFT_295597</name>
</gene>
<organism evidence="2 3">
    <name type="scientific">Linderina pennispora</name>
    <dbReference type="NCBI Taxonomy" id="61395"/>
    <lineage>
        <taxon>Eukaryota</taxon>
        <taxon>Fungi</taxon>
        <taxon>Fungi incertae sedis</taxon>
        <taxon>Zoopagomycota</taxon>
        <taxon>Kickxellomycotina</taxon>
        <taxon>Kickxellomycetes</taxon>
        <taxon>Kickxellales</taxon>
        <taxon>Kickxellaceae</taxon>
        <taxon>Linderina</taxon>
    </lineage>
</organism>
<dbReference type="SUPFAM" id="SSF54637">
    <property type="entry name" value="Thioesterase/thiol ester dehydrase-isomerase"/>
    <property type="match status" value="1"/>
</dbReference>
<sequence length="199" mass="21615">MTGELRSIDSIVRERAALPAVQELEQNSNCQAIDIRQAKQQLGEFANHFGYTNLNRVPPLLFAWKANSDLSQQLQQTTIPAARQPGRFSVPMVTMVDYINENVAGHPGVIHGGMTATLATSLMGLAAALNFSGQDVVVSTMKMDYRKPVFTASFVKVHAWLYGASKGTASAAVRLYDLQNQLLYEAVSDLKISGEGVGN</sequence>
<dbReference type="STRING" id="61395.A0A1Y1VZS5"/>
<evidence type="ECO:0000259" key="1">
    <source>
        <dbReference type="Pfam" id="PF03061"/>
    </source>
</evidence>
<dbReference type="GeneID" id="63807305"/>
<dbReference type="PANTHER" id="PTHR47260:SF3">
    <property type="entry name" value="THIOESTERASE FAMILY PROTEIN (AFU_ORTHOLOGUE AFUA_7G03960)"/>
    <property type="match status" value="1"/>
</dbReference>
<dbReference type="AlphaFoldDB" id="A0A1Y1VZS5"/>
<dbReference type="CDD" id="cd03443">
    <property type="entry name" value="PaaI_thioesterase"/>
    <property type="match status" value="1"/>
</dbReference>
<dbReference type="RefSeq" id="XP_040740364.1">
    <property type="nucleotide sequence ID" value="XM_040890657.1"/>
</dbReference>
<dbReference type="Gene3D" id="3.10.129.10">
    <property type="entry name" value="Hotdog Thioesterase"/>
    <property type="match status" value="1"/>
</dbReference>
<proteinExistence type="predicted"/>
<dbReference type="Pfam" id="PF03061">
    <property type="entry name" value="4HBT"/>
    <property type="match status" value="1"/>
</dbReference>
<dbReference type="OrthoDB" id="506431at2759"/>